<protein>
    <submittedName>
        <fullName evidence="1">Uncharacterized protein</fullName>
    </submittedName>
</protein>
<reference evidence="1 2" key="1">
    <citation type="submission" date="2016-10" db="EMBL/GenBank/DDBJ databases">
        <title>Comparative genome analysis of multiple Pseudomonas spp. focuses on biocontrol and plant growth promoting traits.</title>
        <authorList>
            <person name="Tao X.-Y."/>
            <person name="Taylor C.G."/>
        </authorList>
    </citation>
    <scope>NUCLEOTIDE SEQUENCE [LARGE SCALE GENOMIC DNA]</scope>
    <source>
        <strain evidence="1 2">38D7</strain>
    </source>
</reference>
<proteinExistence type="predicted"/>
<evidence type="ECO:0000313" key="1">
    <source>
        <dbReference type="EMBL" id="RON20888.1"/>
    </source>
</evidence>
<accession>A0A423I5Y5</accession>
<organism evidence="1 2">
    <name type="scientific">Pseudomonas brassicacearum</name>
    <dbReference type="NCBI Taxonomy" id="930166"/>
    <lineage>
        <taxon>Bacteria</taxon>
        <taxon>Pseudomonadati</taxon>
        <taxon>Pseudomonadota</taxon>
        <taxon>Gammaproteobacteria</taxon>
        <taxon>Pseudomonadales</taxon>
        <taxon>Pseudomonadaceae</taxon>
        <taxon>Pseudomonas</taxon>
    </lineage>
</organism>
<dbReference type="EMBL" id="MOBK01000006">
    <property type="protein sequence ID" value="RON20888.1"/>
    <property type="molecule type" value="Genomic_DNA"/>
</dbReference>
<dbReference type="RefSeq" id="WP_123434468.1">
    <property type="nucleotide sequence ID" value="NZ_MOBK01000006.1"/>
</dbReference>
<comment type="caution">
    <text evidence="1">The sequence shown here is derived from an EMBL/GenBank/DDBJ whole genome shotgun (WGS) entry which is preliminary data.</text>
</comment>
<dbReference type="AlphaFoldDB" id="A0A423I5Y5"/>
<name>A0A423I5Y5_9PSED</name>
<evidence type="ECO:0000313" key="2">
    <source>
        <dbReference type="Proteomes" id="UP000285636"/>
    </source>
</evidence>
<sequence>MSVAVAGVPGGAAKLITCVLPDDGTERNLLQLLREVHGITRADSVHCRGVAILQAAKAPPNEVPEATLSRVVNVVVDEAQADEVFDFICVNARLTEPGRGLMYMSALNFATAVAMPEGVTEEHEGNPA</sequence>
<gene>
    <name evidence="1" type="ORF">BK660_17775</name>
</gene>
<dbReference type="Proteomes" id="UP000285636">
    <property type="component" value="Unassembled WGS sequence"/>
</dbReference>